<evidence type="ECO:0000313" key="5">
    <source>
        <dbReference type="EMBL" id="KAL3794288.1"/>
    </source>
</evidence>
<feature type="repeat" description="RCC1" evidence="2">
    <location>
        <begin position="2408"/>
        <end position="2457"/>
    </location>
</feature>
<feature type="region of interest" description="Disordered" evidence="3">
    <location>
        <begin position="499"/>
        <end position="571"/>
    </location>
</feature>
<feature type="repeat" description="RCC1" evidence="2">
    <location>
        <begin position="2080"/>
        <end position="2124"/>
    </location>
</feature>
<organism evidence="5 6">
    <name type="scientific">Cyclotella cryptica</name>
    <dbReference type="NCBI Taxonomy" id="29204"/>
    <lineage>
        <taxon>Eukaryota</taxon>
        <taxon>Sar</taxon>
        <taxon>Stramenopiles</taxon>
        <taxon>Ochrophyta</taxon>
        <taxon>Bacillariophyta</taxon>
        <taxon>Coscinodiscophyceae</taxon>
        <taxon>Thalassiosirophycidae</taxon>
        <taxon>Stephanodiscales</taxon>
        <taxon>Stephanodiscaceae</taxon>
        <taxon>Cyclotella</taxon>
    </lineage>
</organism>
<dbReference type="Proteomes" id="UP001516023">
    <property type="component" value="Unassembled WGS sequence"/>
</dbReference>
<feature type="compositionally biased region" description="Gly residues" evidence="3">
    <location>
        <begin position="518"/>
        <end position="529"/>
    </location>
</feature>
<feature type="repeat" description="RCC1" evidence="2">
    <location>
        <begin position="1794"/>
        <end position="1844"/>
    </location>
</feature>
<feature type="compositionally biased region" description="Polar residues" evidence="3">
    <location>
        <begin position="284"/>
        <end position="303"/>
    </location>
</feature>
<evidence type="ECO:0000313" key="6">
    <source>
        <dbReference type="Proteomes" id="UP001516023"/>
    </source>
</evidence>
<feature type="compositionally biased region" description="Low complexity" evidence="3">
    <location>
        <begin position="689"/>
        <end position="704"/>
    </location>
</feature>
<dbReference type="PRINTS" id="PR01217">
    <property type="entry name" value="PRICHEXTENSN"/>
</dbReference>
<reference evidence="5 6" key="1">
    <citation type="journal article" date="2020" name="G3 (Bethesda)">
        <title>Improved Reference Genome for Cyclotella cryptica CCMP332, a Model for Cell Wall Morphogenesis, Salinity Adaptation, and Lipid Production in Diatoms (Bacillariophyta).</title>
        <authorList>
            <person name="Roberts W.R."/>
            <person name="Downey K.M."/>
            <person name="Ruck E.C."/>
            <person name="Traller J.C."/>
            <person name="Alverson A.J."/>
        </authorList>
    </citation>
    <scope>NUCLEOTIDE SEQUENCE [LARGE SCALE GENOMIC DNA]</scope>
    <source>
        <strain evidence="5 6">CCMP332</strain>
    </source>
</reference>
<comment type="caution">
    <text evidence="5">The sequence shown here is derived from an EMBL/GenBank/DDBJ whole genome shotgun (WGS) entry which is preliminary data.</text>
</comment>
<dbReference type="PROSITE" id="PS50012">
    <property type="entry name" value="RCC1_3"/>
    <property type="match status" value="13"/>
</dbReference>
<feature type="repeat" description="RCC1" evidence="2">
    <location>
        <begin position="1074"/>
        <end position="1125"/>
    </location>
</feature>
<keyword evidence="6" id="KW-1185">Reference proteome</keyword>
<feature type="compositionally biased region" description="Low complexity" evidence="3">
    <location>
        <begin position="2065"/>
        <end position="2075"/>
    </location>
</feature>
<dbReference type="InterPro" id="IPR009091">
    <property type="entry name" value="RCC1/BLIP-II"/>
</dbReference>
<dbReference type="Pfam" id="PF25390">
    <property type="entry name" value="WD40_RLD"/>
    <property type="match status" value="2"/>
</dbReference>
<feature type="repeat" description="RCC1" evidence="2">
    <location>
        <begin position="917"/>
        <end position="967"/>
    </location>
</feature>
<feature type="domain" description="RCC1-like" evidence="4">
    <location>
        <begin position="745"/>
        <end position="1121"/>
    </location>
</feature>
<dbReference type="EMBL" id="JABMIG020000082">
    <property type="protein sequence ID" value="KAL3794288.1"/>
    <property type="molecule type" value="Genomic_DNA"/>
</dbReference>
<dbReference type="InterPro" id="IPR000408">
    <property type="entry name" value="Reg_chr_condens"/>
</dbReference>
<accession>A0ABD3Q1G9</accession>
<evidence type="ECO:0000256" key="1">
    <source>
        <dbReference type="ARBA" id="ARBA00022737"/>
    </source>
</evidence>
<evidence type="ECO:0000256" key="3">
    <source>
        <dbReference type="SAM" id="MobiDB-lite"/>
    </source>
</evidence>
<feature type="region of interest" description="Disordered" evidence="3">
    <location>
        <begin position="228"/>
        <end position="252"/>
    </location>
</feature>
<keyword evidence="1" id="KW-0677">Repeat</keyword>
<evidence type="ECO:0000259" key="4">
    <source>
        <dbReference type="Pfam" id="PF25390"/>
    </source>
</evidence>
<proteinExistence type="predicted"/>
<feature type="repeat" description="RCC1" evidence="2">
    <location>
        <begin position="2200"/>
        <end position="2249"/>
    </location>
</feature>
<dbReference type="InterPro" id="IPR051210">
    <property type="entry name" value="Ub_ligase/GEF_domain"/>
</dbReference>
<evidence type="ECO:0000256" key="2">
    <source>
        <dbReference type="PROSITE-ProRule" id="PRU00235"/>
    </source>
</evidence>
<feature type="repeat" description="RCC1" evidence="2">
    <location>
        <begin position="866"/>
        <end position="916"/>
    </location>
</feature>
<feature type="region of interest" description="Disordered" evidence="3">
    <location>
        <begin position="681"/>
        <end position="704"/>
    </location>
</feature>
<dbReference type="Pfam" id="PF00415">
    <property type="entry name" value="RCC1"/>
    <property type="match status" value="6"/>
</dbReference>
<gene>
    <name evidence="5" type="ORF">HJC23_012413</name>
</gene>
<feature type="compositionally biased region" description="Basic residues" evidence="3">
    <location>
        <begin position="440"/>
        <end position="457"/>
    </location>
</feature>
<dbReference type="SUPFAM" id="SSF50985">
    <property type="entry name" value="RCC1/BLIP-II"/>
    <property type="match status" value="4"/>
</dbReference>
<sequence>MGSNAQEINMWDSNRSTRQFVMATIASLSMFTAAISAQQQHSQSLSNVSHYDILLSDGRSYPMTDAIRELTPRRRPPNVDRAKRMHALPPMITKTNNVLNTIQQTETPRPIRKKQSPYYPSIQSSTCLNDNNYPDYYLYDIKSYFFQSPQACCERHFGKSVGKKGGGMLRDGGVDQCLAALTVGETRMIPLMGGVDMSDRKRVTPKNFGSPAMTMEGRDGALNGAKTGKASFPGSSGAATPPKMYPEHTVPIGSGKAEKMLSRPDSLMGSSTSVKMFQKPHVPHSTTLAGAGKSDNNNASKGSVLSGDVLSSRKFPKPPAIQSASTPRGSANKMSGYMQSDKSNKLVPMYGSSSLGADSQTFKSAQNKESGMTIENMPQQNHPVSGLGYPYKKSNKYLMPPKRPPPPELDEGPAWINPGWNQPPPPPLYSEWQHPYAKSAKAKSFKSGKAKSAKSKAGKLETGSPWWGAGSWWGGWQDSRPHTYSPTYMPTMSDDTWQSGWLGGGGSSNGQQNPKPGGKPGSGGYGSGKPGAMPPHSNWGQPGKPEEPVYNPGWGASGTSPAWGAWQTPMQWGNSWWGSDSVHHGSQLGSGWNSWGNAWWGGGWGGSLPKPSIPTAKPIMLTPKPTPKPTGLFPTETPQPSSAIPTYSPTVSLPTYSPSGGIPTYSPSTAATLPLTNGTYSPTGKTYEPSPTSTTFAPTPTTSSYPPTGATLFPSSGGIPTFSPTQTPTETGDKTLPPTMPPQDLCAWGSGDSFGEQGGGDVLVPLPTDITGIDASAGSKYSLVVAANGVAYSSGFIEDMDTYHGHLGIRPQDLEKGTNAFQEISRVFDDSKDGVTDPPSFVKVFAGVENARGSGIIHTVLLDNEGRAWATGSNSKGQLCLGDEIDRLIPEIIIIEGIRIVDVAIGGEHTLLLDDNGNVYGCGSNEMGQLGLSSGTIKTEIPLKVYTLPKATSVSTGIDHSLFIAEDGLYVTGDNSFGQLCVDTKGKPLSQPQALDIPVDFVTSFEAISTSSYILFSDGSAIGCGNNNVGQLGNGEDKELVTFEPTVVKTDGFVVRLLGFGPSAKSIFFVSDEGSVYGTGLNTNGQLGVGDLENRNLPTKVVFENEVDISLLSAGEDHTVALKFTGGKIPAVPEGIPTSIPTPIPTPIISSSFPTPIATPVASSSIPTPISTPIITSTYAPSKNGTNNPTSTTFRPTLLTYTPTTPVPTFGPSTFAPTEQGYNFFFWGNPESIGQENEADVTQPLTIDGDVLYASAGSMYSIIVLLDGSASSAGVINSIESYQGHLGLDRAVLEGVNPLQIISNVYDTNETLLDAPAFDMAFAGVEHSPGSGVIHTVLLDRQGNAFSTGSNSKGQLCLGDNEDRLIPEQIPMEGRIVDVAIGGEHTLLLHENGTVYACGSNEIGQLGLGDDISQTSSPVILDAVSSVSSVSAGVDHSLFLSQYGIYVTGDNSYGQLCANNTDLLSTPMMIDISIENIASFEAIKFSSFIMYIDGSVNGCGKNDVGQLGDGTNDDKILTEVMLSDVVRLVGAGPSSESVFFVTADETMYGTGLNSRGNLGVGDFENRNVPTRVKFLEQVLTSAVSPSEDHTIAFGLVEGSLSPTVSPTPAPTYLMTLAPTRESSNFFFWGASDALGQGSAEDLTKPLYVDEGAIYTSAGSRYTLIVLQDGSVLAGGYVESKDNYQGQLGLGGIVITGANDLKQILNVFNVDDDLADAPAFDVAFAGVERDPASGVIHTILIDRLGNAYSTGSNSKGQLCLGDNEDRLIPAQIPIEGRIIDVAIGGEHTLLLHENGTVYACGSNEIGQLGLGKDVKDTSSPVILDALSSVSSVSAGVDHSLFITEDGLYVTGDNSYGQLCIENDVAALFEPQMLDISISDMTRFEAIRSSSFILNPDDELVNACGKNDLGQLGDGTNETTFFTTVAIDNVVRLLGTGPSADSVFFVAEDEVVYGTGLNARGNLGVGDRDNRNLPTRVKFPNEVLLSSLSAADDHTVALGSITGTLIPTISPTSGATTIAPTVTPTISPTRATAVPTNAPSYSPMMTLSSITPTFSPSGEPEVLNTYPPTSSISSPSSPSISAELFSWGAQESVGLSQDEVTSPQSLDKSVIDLSGGSRYSLILLDDGTAQAAGYIVSEDDYHGHLGLRAGEISAGEIQFTNISNAYDNDQIITSPPFSRVFAGVNPENEPGSIHSFLIDNEGQAWATGSNENGELCLGDFEDRLVPTKVTLDGNIVSVGIGAKHTLLLLDDGTVYACGSNEDGQLGLGQPGEVSVSSPTKIEGLADVRMISTGIASSLFVASDGLYVAGNNQYGQLCIDTNEGSLVEPTVLEGVNVDDVQSFEAISTSSYILFRDGSVGACGRNNFGQLGDTTNDDKFRVVVKPIPDNVPIRRLGVGPSSNSVFFVNDDGLVFATGLNDRGQLGVGDTENKNTLTLVEFGDNFVGNQQISASGDHTLSR</sequence>
<dbReference type="PANTHER" id="PTHR22870">
    <property type="entry name" value="REGULATOR OF CHROMOSOME CONDENSATION"/>
    <property type="match status" value="1"/>
</dbReference>
<feature type="repeat" description="RCC1" evidence="2">
    <location>
        <begin position="1744"/>
        <end position="1793"/>
    </location>
</feature>
<dbReference type="InterPro" id="IPR058923">
    <property type="entry name" value="RCC1-like_dom"/>
</dbReference>
<feature type="region of interest" description="Disordered" evidence="3">
    <location>
        <begin position="2053"/>
        <end position="2075"/>
    </location>
</feature>
<name>A0ABD3Q1G9_9STRA</name>
<feature type="region of interest" description="Disordered" evidence="3">
    <location>
        <begin position="283"/>
        <end position="338"/>
    </location>
</feature>
<protein>
    <recommendedName>
        <fullName evidence="4">RCC1-like domain-containing protein</fullName>
    </recommendedName>
</protein>
<feature type="repeat" description="RCC1" evidence="2">
    <location>
        <begin position="1393"/>
        <end position="1443"/>
    </location>
</feature>
<feature type="region of interest" description="Disordered" evidence="3">
    <location>
        <begin position="363"/>
        <end position="388"/>
    </location>
</feature>
<feature type="repeat" description="RCC1" evidence="2">
    <location>
        <begin position="1545"/>
        <end position="1596"/>
    </location>
</feature>
<feature type="repeat" description="RCC1" evidence="2">
    <location>
        <begin position="1948"/>
        <end position="1999"/>
    </location>
</feature>
<feature type="region of interest" description="Disordered" evidence="3">
    <location>
        <begin position="440"/>
        <end position="471"/>
    </location>
</feature>
<dbReference type="Gene3D" id="2.130.10.30">
    <property type="entry name" value="Regulator of chromosome condensation 1/beta-lactamase-inhibitor protein II"/>
    <property type="match status" value="7"/>
</dbReference>
<feature type="repeat" description="RCC1" evidence="2">
    <location>
        <begin position="2250"/>
        <end position="2301"/>
    </location>
</feature>
<feature type="domain" description="RCC1-like" evidence="4">
    <location>
        <begin position="1331"/>
        <end position="1593"/>
    </location>
</feature>
<feature type="repeat" description="RCC1" evidence="2">
    <location>
        <begin position="1343"/>
        <end position="1392"/>
    </location>
</feature>
<dbReference type="PANTHER" id="PTHR22870:SF408">
    <property type="entry name" value="OS09G0560450 PROTEIN"/>
    <property type="match status" value="1"/>
</dbReference>
<feature type="compositionally biased region" description="Polar residues" evidence="3">
    <location>
        <begin position="322"/>
        <end position="338"/>
    </location>
</feature>